<organism evidence="3 4">
    <name type="scientific">Cryptosporidium ubiquitum</name>
    <dbReference type="NCBI Taxonomy" id="857276"/>
    <lineage>
        <taxon>Eukaryota</taxon>
        <taxon>Sar</taxon>
        <taxon>Alveolata</taxon>
        <taxon>Apicomplexa</taxon>
        <taxon>Conoidasida</taxon>
        <taxon>Coccidia</taxon>
        <taxon>Eucoccidiorida</taxon>
        <taxon>Eimeriorina</taxon>
        <taxon>Cryptosporidiidae</taxon>
        <taxon>Cryptosporidium</taxon>
    </lineage>
</organism>
<proteinExistence type="predicted"/>
<protein>
    <submittedName>
        <fullName evidence="3">Uncharacterized protein</fullName>
    </submittedName>
</protein>
<evidence type="ECO:0000313" key="4">
    <source>
        <dbReference type="Proteomes" id="UP000186176"/>
    </source>
</evidence>
<feature type="compositionally biased region" description="Basic residues" evidence="1">
    <location>
        <begin position="656"/>
        <end position="679"/>
    </location>
</feature>
<feature type="compositionally biased region" description="Basic and acidic residues" evidence="1">
    <location>
        <begin position="699"/>
        <end position="713"/>
    </location>
</feature>
<feature type="chain" id="PRO_5013063081" evidence="2">
    <location>
        <begin position="26"/>
        <end position="1289"/>
    </location>
</feature>
<sequence>MFKKPGFIYVLSLIILNLAFQICYSENISGNYGENSNLVLCFDPPFEALEIPGRGVLMVHKGHRLIPLIIPTESEFCDNPRNLFDLENDVWDHFTLVPKDHEEFSQLINEAKDVAEKDEQIFSTLNDLLMKNDGAHFEQKTDNNTMHVVDEPIIIPEHVFPLHDNNRPHADMQTNNKNEEISDFEDSLLLDGFEIPKNDEKDGIRMRILMFTEFSRDFLARKGLPLAIKEEEMYNPENFEFFKLNWPSRDKDLVIEDLPYSIWKVFLGSGVLTSQTTTRLSEEERKKLVLESLNNFFNGLERYYLQNMDSELDFRYYQYLSGIGIEKALETIKYYRESEKLQALSGDKSTMSEDSVNVYSEYPELPSSDPSASSITSSSLVVPEKSEESSVSRSFSASNNQFDNSAVIIEDNQDEISQKNVKRDEAQVIEVEPNKQLEIFTMLRIKWFSIFVNDYLGRLGINFTITEESCKKASIFEFFQTEVGVSSSLPKVIWTLFMENGFESRFPNSTTIEEKMEIVHEIWTMFNQIENGVFEGQIITEGYLSKKDLLDVEIREIMRHYWDRNLNDIANKLIHLSRQRTGEKDSSEIEPILEDELIRNKERAKEMGIFNIEKSDYELSKTGKVSSEISDVGSDIESSRSMDFSSRFETSEKSPMSKKNKKKKKKRKNKIKKSKTKKGKKDESIHKDEIEKQSGVLSKAKELLDSLKKKEPETLVNKAPKENSLPEEISSESTLENTEKSSDSPLNWLKFDPSIKNNSEESEFSEKFGISASPSEKMVENSYESKQLGEDSLHSQKDELEESLNHPEVIDHVEPNKNEVLESLSDLSKNSEKSVSVQPSKEESNIDIVPESKVNVNLLDNIPIADEFSNNEDSIQFEKSITSENHLAKEESRGENIEKTKSEIPENNNEKSVEKLIRPDSGYETTSIPEDNNSEYSSVPNYQERSKVDYEPTEEKSNDLTVSAQNSPKEDFEVSEEETKEESLEEKTIGVSDKEKPVKKKFTKKFEDKLSSLFNKTKKFFGFENKSSKEKESENGDQNQDLEVEEEYENLTNMVIYFIQSYAALRYKFVEEGVIDNSFNEINAIVRSSIHFHQGTVEFDNVDMEKGIKNIAAMMGGGSFTALKSVGLTGKDITANLKKYLLKLYSTVRTEKEYEKNKKLNTTNFWLKQHFTQNLIKEGMIPEQLERPSVIENIQNIVAESTDPKFIEVRAETICKKIPSILEKFFDKSLIQEIKPQDLNCLAVVAVNELYGFSLSNSLYLFLFNYKTKYWRFLTPNICISISQILEKE</sequence>
<feature type="compositionally biased region" description="Polar residues" evidence="1">
    <location>
        <begin position="639"/>
        <end position="648"/>
    </location>
</feature>
<comment type="caution">
    <text evidence="3">The sequence shown here is derived from an EMBL/GenBank/DDBJ whole genome shotgun (WGS) entry which is preliminary data.</text>
</comment>
<dbReference type="GeneID" id="39976854"/>
<reference evidence="3 4" key="1">
    <citation type="submission" date="2016-10" db="EMBL/GenBank/DDBJ databases">
        <title>Reductive evolution of mitochondrial metabolism and differential evolution of invasion-related proteins in Cryptosporidium.</title>
        <authorList>
            <person name="Liu S."/>
            <person name="Roellig D.M."/>
            <person name="Guo Y."/>
            <person name="Li N."/>
            <person name="Frace M.A."/>
            <person name="Tang K."/>
            <person name="Zhang L."/>
            <person name="Feng Y."/>
            <person name="Xiao L."/>
        </authorList>
    </citation>
    <scope>NUCLEOTIDE SEQUENCE [LARGE SCALE GENOMIC DNA]</scope>
    <source>
        <strain evidence="3">39726</strain>
    </source>
</reference>
<feature type="signal peptide" evidence="2">
    <location>
        <begin position="1"/>
        <end position="25"/>
    </location>
</feature>
<feature type="region of interest" description="Disordered" evidence="1">
    <location>
        <begin position="360"/>
        <end position="379"/>
    </location>
</feature>
<dbReference type="RefSeq" id="XP_028875654.1">
    <property type="nucleotide sequence ID" value="XM_029017075.1"/>
</dbReference>
<feature type="region of interest" description="Disordered" evidence="1">
    <location>
        <begin position="880"/>
        <end position="989"/>
    </location>
</feature>
<feature type="compositionally biased region" description="Low complexity" evidence="1">
    <location>
        <begin position="367"/>
        <end position="379"/>
    </location>
</feature>
<keyword evidence="2" id="KW-0732">Signal</keyword>
<gene>
    <name evidence="3" type="ORF">cubi_00061</name>
</gene>
<evidence type="ECO:0000256" key="1">
    <source>
        <dbReference type="SAM" id="MobiDB-lite"/>
    </source>
</evidence>
<evidence type="ECO:0000313" key="3">
    <source>
        <dbReference type="EMBL" id="OII74508.1"/>
    </source>
</evidence>
<dbReference type="VEuPathDB" id="CryptoDB:cubi_00061"/>
<dbReference type="OrthoDB" id="340624at2759"/>
<dbReference type="Proteomes" id="UP000186176">
    <property type="component" value="Unassembled WGS sequence"/>
</dbReference>
<dbReference type="EMBL" id="LRBP01000009">
    <property type="protein sequence ID" value="OII74508.1"/>
    <property type="molecule type" value="Genomic_DNA"/>
</dbReference>
<feature type="compositionally biased region" description="Basic and acidic residues" evidence="1">
    <location>
        <begin position="886"/>
        <end position="918"/>
    </location>
</feature>
<keyword evidence="4" id="KW-1185">Reference proteome</keyword>
<feature type="compositionally biased region" description="Polar residues" evidence="1">
    <location>
        <begin position="825"/>
        <end position="839"/>
    </location>
</feature>
<feature type="region of interest" description="Disordered" evidence="1">
    <location>
        <begin position="628"/>
        <end position="848"/>
    </location>
</feature>
<name>A0A1J4MNA2_9CRYT</name>
<feature type="compositionally biased region" description="Basic and acidic residues" evidence="1">
    <location>
        <begin position="944"/>
        <end position="958"/>
    </location>
</feature>
<feature type="compositionally biased region" description="Basic and acidic residues" evidence="1">
    <location>
        <begin position="787"/>
        <end position="820"/>
    </location>
</feature>
<feature type="compositionally biased region" description="Basic and acidic residues" evidence="1">
    <location>
        <begin position="680"/>
        <end position="692"/>
    </location>
</feature>
<feature type="compositionally biased region" description="Polar residues" evidence="1">
    <location>
        <begin position="923"/>
        <end position="943"/>
    </location>
</feature>
<accession>A0A1J4MNA2</accession>
<evidence type="ECO:0000256" key="2">
    <source>
        <dbReference type="SAM" id="SignalP"/>
    </source>
</evidence>